<evidence type="ECO:0000256" key="1">
    <source>
        <dbReference type="ARBA" id="ARBA00006754"/>
    </source>
</evidence>
<dbReference type="InterPro" id="IPR041522">
    <property type="entry name" value="CdaR_GGDEF"/>
</dbReference>
<accession>A0A3Q9RRX7</accession>
<reference evidence="2 3" key="1">
    <citation type="submission" date="2018-01" db="EMBL/GenBank/DDBJ databases">
        <title>Bacillus asahii Genome sequencing and assembly.</title>
        <authorList>
            <person name="Jiang H."/>
            <person name="Feng Y."/>
            <person name="Zhao F."/>
            <person name="Lin X."/>
        </authorList>
    </citation>
    <scope>NUCLEOTIDE SEQUENCE [LARGE SCALE GENOMIC DNA]</scope>
    <source>
        <strain evidence="2 3">OM18</strain>
    </source>
</reference>
<dbReference type="Gene3D" id="3.30.1380.20">
    <property type="entry name" value="Trafficking protein particle complex subunit 3"/>
    <property type="match status" value="1"/>
</dbReference>
<dbReference type="AlphaFoldDB" id="A0A3Q9RRX7"/>
<dbReference type="InterPro" id="IPR010523">
    <property type="entry name" value="XylR_N"/>
</dbReference>
<gene>
    <name evidence="2" type="ORF">BAOM_4655</name>
</gene>
<evidence type="ECO:0000313" key="2">
    <source>
        <dbReference type="EMBL" id="AZV45233.1"/>
    </source>
</evidence>
<protein>
    <submittedName>
        <fullName evidence="2">PucR family transcriptional regulator</fullName>
    </submittedName>
</protein>
<dbReference type="Pfam" id="PF13556">
    <property type="entry name" value="HTH_30"/>
    <property type="match status" value="1"/>
</dbReference>
<dbReference type="Pfam" id="PF17853">
    <property type="entry name" value="GGDEF_2"/>
    <property type="match status" value="1"/>
</dbReference>
<dbReference type="InterPro" id="IPR004096">
    <property type="entry name" value="V4R"/>
</dbReference>
<dbReference type="InterPro" id="IPR024096">
    <property type="entry name" value="NO_sig/Golgi_transp_ligand-bd"/>
</dbReference>
<dbReference type="PANTHER" id="PTHR33744:SF1">
    <property type="entry name" value="DNA-BINDING TRANSCRIPTIONAL ACTIVATOR ADER"/>
    <property type="match status" value="1"/>
</dbReference>
<dbReference type="Gene3D" id="1.10.10.2840">
    <property type="entry name" value="PucR C-terminal helix-turn-helix domain"/>
    <property type="match status" value="1"/>
</dbReference>
<dbReference type="KEGG" id="pasa:BAOM_4655"/>
<dbReference type="PANTHER" id="PTHR33744">
    <property type="entry name" value="CARBOHYDRATE DIACID REGULATOR"/>
    <property type="match status" value="1"/>
</dbReference>
<dbReference type="EMBL" id="CP026095">
    <property type="protein sequence ID" value="AZV45233.1"/>
    <property type="molecule type" value="Genomic_DNA"/>
</dbReference>
<dbReference type="OrthoDB" id="154713at2"/>
<evidence type="ECO:0000313" key="3">
    <source>
        <dbReference type="Proteomes" id="UP000283095"/>
    </source>
</evidence>
<proteinExistence type="inferred from homology"/>
<dbReference type="RefSeq" id="WP_127762065.1">
    <property type="nucleotide sequence ID" value="NZ_CP026095.1"/>
</dbReference>
<dbReference type="SMART" id="SM00989">
    <property type="entry name" value="V4R"/>
    <property type="match status" value="1"/>
</dbReference>
<comment type="similarity">
    <text evidence="1">Belongs to the CdaR family.</text>
</comment>
<sequence length="618" mass="71386">MKIQIAEQGNSFEIVECERKIVYPSSAFGIIREHLVRNIGTKRAKSFLFHFGWEMGAHDGKEAMKSDAPLKELIKSGPLLHIENGHIRGFRHECQVDFDESQKVKNVLGQGAWLGSYEGEEHLKQSGVSDKPVCHTLIGYASGFMSTIFGQPLLAKELTCIAQGHDECQWVVKTKEEWAHDMPEELELYNETPIVNELKYTYDQLLEQKNFITQLSDFQKNMTEEVINGQYLQKIVDMMYETMQIPVIVESIDARTIVHSGLSEEQYLELKEDMDQYIDQYMSKELLQFRKKMIQTNRQKRLLTPVLVQREILGWCSLIYEAEDGYSRQEKDYLFLDRFANAVSLVLLNEKTKFESFERMKGNFLEEILEGKFTADEIIKRGRYAGLNLAQPYYIVVLSYKKKNCSIEEDYLFQEQFYEASFSYFHDKKQTILAGHRDQKIVCFIPKKAVSSSIEEEMNDFYHFLNKKYPQEHFKIGISNLADNPSNAFKSYEEALVALRLTTKKPVVPFRSLGIIGILINSQNINSIRSVAKQELGSLYNIEDPKAVELLKTLYFFLLNGGKLEQTMSDLALSMSGLRHRIQKIEGILDKDLRDSNEAHQLLLLIKSLIVTDELPIL</sequence>
<dbReference type="InterPro" id="IPR042070">
    <property type="entry name" value="PucR_C-HTH_sf"/>
</dbReference>
<dbReference type="Pfam" id="PF06505">
    <property type="entry name" value="XylR_N"/>
    <property type="match status" value="1"/>
</dbReference>
<name>A0A3Q9RRX7_9BACI</name>
<dbReference type="SUPFAM" id="SSF111126">
    <property type="entry name" value="Ligand-binding domain in the NO signalling and Golgi transport"/>
    <property type="match status" value="1"/>
</dbReference>
<dbReference type="InterPro" id="IPR051448">
    <property type="entry name" value="CdaR-like_regulators"/>
</dbReference>
<dbReference type="Proteomes" id="UP000283095">
    <property type="component" value="Chromosome"/>
</dbReference>
<dbReference type="Pfam" id="PF02830">
    <property type="entry name" value="V4R"/>
    <property type="match status" value="1"/>
</dbReference>
<dbReference type="InterPro" id="IPR025736">
    <property type="entry name" value="PucR_C-HTH_dom"/>
</dbReference>
<organism evidence="2 3">
    <name type="scientific">Peribacillus asahii</name>
    <dbReference type="NCBI Taxonomy" id="228899"/>
    <lineage>
        <taxon>Bacteria</taxon>
        <taxon>Bacillati</taxon>
        <taxon>Bacillota</taxon>
        <taxon>Bacilli</taxon>
        <taxon>Bacillales</taxon>
        <taxon>Bacillaceae</taxon>
        <taxon>Peribacillus</taxon>
    </lineage>
</organism>